<organism evidence="11 12">
    <name type="scientific">Habropoda laboriosa</name>
    <dbReference type="NCBI Taxonomy" id="597456"/>
    <lineage>
        <taxon>Eukaryota</taxon>
        <taxon>Metazoa</taxon>
        <taxon>Ecdysozoa</taxon>
        <taxon>Arthropoda</taxon>
        <taxon>Hexapoda</taxon>
        <taxon>Insecta</taxon>
        <taxon>Pterygota</taxon>
        <taxon>Neoptera</taxon>
        <taxon>Endopterygota</taxon>
        <taxon>Hymenoptera</taxon>
        <taxon>Apocrita</taxon>
        <taxon>Aculeata</taxon>
        <taxon>Apoidea</taxon>
        <taxon>Anthophila</taxon>
        <taxon>Apidae</taxon>
        <taxon>Habropoda</taxon>
    </lineage>
</organism>
<evidence type="ECO:0000256" key="2">
    <source>
        <dbReference type="ARBA" id="ARBA00022475"/>
    </source>
</evidence>
<dbReference type="GO" id="GO:0005549">
    <property type="term" value="F:odorant binding"/>
    <property type="evidence" value="ECO:0007669"/>
    <property type="project" value="InterPro"/>
</dbReference>
<feature type="transmembrane region" description="Helical" evidence="10">
    <location>
        <begin position="150"/>
        <end position="170"/>
    </location>
</feature>
<dbReference type="PANTHER" id="PTHR21137">
    <property type="entry name" value="ODORANT RECEPTOR"/>
    <property type="match status" value="1"/>
</dbReference>
<dbReference type="PANTHER" id="PTHR21137:SF3">
    <property type="entry name" value="ODORANT RECEPTOR 30A-RELATED"/>
    <property type="match status" value="1"/>
</dbReference>
<dbReference type="Proteomes" id="UP000053825">
    <property type="component" value="Unassembled WGS sequence"/>
</dbReference>
<feature type="transmembrane region" description="Helical" evidence="10">
    <location>
        <begin position="115"/>
        <end position="138"/>
    </location>
</feature>
<keyword evidence="9" id="KW-0807">Transducer</keyword>
<evidence type="ECO:0000256" key="7">
    <source>
        <dbReference type="ARBA" id="ARBA00023136"/>
    </source>
</evidence>
<evidence type="ECO:0000313" key="11">
    <source>
        <dbReference type="EMBL" id="KOC60413.1"/>
    </source>
</evidence>
<evidence type="ECO:0000256" key="3">
    <source>
        <dbReference type="ARBA" id="ARBA00022606"/>
    </source>
</evidence>
<evidence type="ECO:0000256" key="8">
    <source>
        <dbReference type="ARBA" id="ARBA00023170"/>
    </source>
</evidence>
<gene>
    <name evidence="11" type="ORF">WH47_08610</name>
</gene>
<keyword evidence="6 10" id="KW-1133">Transmembrane helix</keyword>
<comment type="subcellular location">
    <subcellularLocation>
        <location evidence="1">Cell membrane</location>
        <topology evidence="1">Multi-pass membrane protein</topology>
    </subcellularLocation>
</comment>
<dbReference type="GO" id="GO:0007165">
    <property type="term" value="P:signal transduction"/>
    <property type="evidence" value="ECO:0007669"/>
    <property type="project" value="UniProtKB-KW"/>
</dbReference>
<evidence type="ECO:0000313" key="12">
    <source>
        <dbReference type="Proteomes" id="UP000053825"/>
    </source>
</evidence>
<keyword evidence="8 11" id="KW-0675">Receptor</keyword>
<keyword evidence="7 10" id="KW-0472">Membrane</keyword>
<dbReference type="AlphaFoldDB" id="A0A0L7QP53"/>
<feature type="transmembrane region" description="Helical" evidence="10">
    <location>
        <begin position="26"/>
        <end position="45"/>
    </location>
</feature>
<dbReference type="GO" id="GO:0004984">
    <property type="term" value="F:olfactory receptor activity"/>
    <property type="evidence" value="ECO:0007669"/>
    <property type="project" value="InterPro"/>
</dbReference>
<dbReference type="GO" id="GO:0005886">
    <property type="term" value="C:plasma membrane"/>
    <property type="evidence" value="ECO:0007669"/>
    <property type="project" value="UniProtKB-SubCell"/>
</dbReference>
<keyword evidence="4 10" id="KW-0812">Transmembrane</keyword>
<proteinExistence type="predicted"/>
<sequence length="185" mass="21828">KNESDRLLIVNFWIDLPITITPYYEILFTIQIFIIMYVCISYLCIDNFLCMINLHTATQFRILQYRLSNVCGANERSDKISKKTPSNSDECYAKFKNCIQQHQALIEYCNKLQEVFGIFVLAQVLLFSLLMCLDGYLVMVSRYYKIQRNIIVFLFSDQNTSTALFIRYFVYRIKSVYSFLKIGNV</sequence>
<evidence type="ECO:0000256" key="9">
    <source>
        <dbReference type="ARBA" id="ARBA00023224"/>
    </source>
</evidence>
<evidence type="ECO:0000256" key="6">
    <source>
        <dbReference type="ARBA" id="ARBA00022989"/>
    </source>
</evidence>
<keyword evidence="2" id="KW-1003">Cell membrane</keyword>
<dbReference type="InterPro" id="IPR004117">
    <property type="entry name" value="7tm6_olfct_rcpt"/>
</dbReference>
<dbReference type="EMBL" id="KQ414828">
    <property type="protein sequence ID" value="KOC60413.1"/>
    <property type="molecule type" value="Genomic_DNA"/>
</dbReference>
<keyword evidence="12" id="KW-1185">Reference proteome</keyword>
<dbReference type="Pfam" id="PF02949">
    <property type="entry name" value="7tm_6"/>
    <property type="match status" value="1"/>
</dbReference>
<reference evidence="11 12" key="1">
    <citation type="submission" date="2015-07" db="EMBL/GenBank/DDBJ databases">
        <title>The genome of Habropoda laboriosa.</title>
        <authorList>
            <person name="Pan H."/>
            <person name="Kapheim K."/>
        </authorList>
    </citation>
    <scope>NUCLEOTIDE SEQUENCE [LARGE SCALE GENOMIC DNA]</scope>
    <source>
        <strain evidence="11">0110345459</strain>
    </source>
</reference>
<feature type="non-terminal residue" evidence="11">
    <location>
        <position position="1"/>
    </location>
</feature>
<keyword evidence="5" id="KW-0552">Olfaction</keyword>
<name>A0A0L7QP53_9HYME</name>
<keyword evidence="3" id="KW-0716">Sensory transduction</keyword>
<protein>
    <submittedName>
        <fullName evidence="11">Odorant receptor Or2</fullName>
    </submittedName>
</protein>
<evidence type="ECO:0000256" key="10">
    <source>
        <dbReference type="SAM" id="Phobius"/>
    </source>
</evidence>
<evidence type="ECO:0000256" key="1">
    <source>
        <dbReference type="ARBA" id="ARBA00004651"/>
    </source>
</evidence>
<evidence type="ECO:0000256" key="5">
    <source>
        <dbReference type="ARBA" id="ARBA00022725"/>
    </source>
</evidence>
<evidence type="ECO:0000256" key="4">
    <source>
        <dbReference type="ARBA" id="ARBA00022692"/>
    </source>
</evidence>
<accession>A0A0L7QP53</accession>
<dbReference type="OrthoDB" id="8185860at2759"/>